<gene>
    <name evidence="13" type="ORF">L798_03587</name>
</gene>
<feature type="compositionally biased region" description="Basic residues" evidence="11">
    <location>
        <begin position="17"/>
        <end position="33"/>
    </location>
</feature>
<dbReference type="OrthoDB" id="3176171at2759"/>
<evidence type="ECO:0000256" key="2">
    <source>
        <dbReference type="ARBA" id="ARBA00022701"/>
    </source>
</evidence>
<comment type="subcellular location">
    <subcellularLocation>
        <location evidence="1">Cytoplasm</location>
        <location evidence="1">Cytoskeleton</location>
    </subcellularLocation>
</comment>
<feature type="coiled-coil region" evidence="10">
    <location>
        <begin position="398"/>
        <end position="472"/>
    </location>
</feature>
<dbReference type="SUPFAM" id="SSF52540">
    <property type="entry name" value="P-loop containing nucleoside triphosphate hydrolases"/>
    <property type="match status" value="1"/>
</dbReference>
<evidence type="ECO:0000256" key="8">
    <source>
        <dbReference type="ARBA" id="ARBA00060769"/>
    </source>
</evidence>
<keyword evidence="2" id="KW-0493">Microtubule</keyword>
<dbReference type="eggNOG" id="KOG0242">
    <property type="taxonomic scope" value="Eukaryota"/>
</dbReference>
<dbReference type="PROSITE" id="PS50067">
    <property type="entry name" value="KINESIN_MOTOR_2"/>
    <property type="match status" value="1"/>
</dbReference>
<feature type="binding site" evidence="9">
    <location>
        <begin position="147"/>
        <end position="154"/>
    </location>
    <ligand>
        <name>ATP</name>
        <dbReference type="ChEBI" id="CHEBI:30616"/>
    </ligand>
</feature>
<name>A0A067QSM4_ZOONE</name>
<dbReference type="Pfam" id="PF00225">
    <property type="entry name" value="Kinesin"/>
    <property type="match status" value="1"/>
</dbReference>
<dbReference type="GO" id="GO:0007018">
    <property type="term" value="P:microtubule-based movement"/>
    <property type="evidence" value="ECO:0007669"/>
    <property type="project" value="InterPro"/>
</dbReference>
<feature type="domain" description="Kinesin motor" evidence="12">
    <location>
        <begin position="44"/>
        <end position="383"/>
    </location>
</feature>
<keyword evidence="7" id="KW-0963">Cytoplasm</keyword>
<dbReference type="OMA" id="NCLKMLC"/>
<dbReference type="InParanoid" id="A0A067QSM4"/>
<evidence type="ECO:0000256" key="4">
    <source>
        <dbReference type="ARBA" id="ARBA00022840"/>
    </source>
</evidence>
<feature type="compositionally biased region" description="Basic and acidic residues" evidence="11">
    <location>
        <begin position="1"/>
        <end position="12"/>
    </location>
</feature>
<evidence type="ECO:0000313" key="14">
    <source>
        <dbReference type="Proteomes" id="UP000027135"/>
    </source>
</evidence>
<dbReference type="Proteomes" id="UP000027135">
    <property type="component" value="Unassembled WGS sequence"/>
</dbReference>
<proteinExistence type="inferred from homology"/>
<protein>
    <submittedName>
        <fullName evidence="13">Kinesin-like protein KIF18A</fullName>
    </submittedName>
</protein>
<evidence type="ECO:0000313" key="13">
    <source>
        <dbReference type="EMBL" id="KDR06177.1"/>
    </source>
</evidence>
<dbReference type="AlphaFoldDB" id="A0A067QSM4"/>
<dbReference type="PRINTS" id="PR00380">
    <property type="entry name" value="KINESINHEAVY"/>
</dbReference>
<evidence type="ECO:0000256" key="9">
    <source>
        <dbReference type="PROSITE-ProRule" id="PRU00283"/>
    </source>
</evidence>
<evidence type="ECO:0000256" key="10">
    <source>
        <dbReference type="SAM" id="Coils"/>
    </source>
</evidence>
<evidence type="ECO:0000256" key="1">
    <source>
        <dbReference type="ARBA" id="ARBA00004245"/>
    </source>
</evidence>
<dbReference type="InterPro" id="IPR001752">
    <property type="entry name" value="Kinesin_motor_dom"/>
</dbReference>
<keyword evidence="5 10" id="KW-0175">Coiled coil</keyword>
<dbReference type="PANTHER" id="PTHR47968:SF65">
    <property type="entry name" value="KINESIN MOTOR DOMAIN-CONTAINING PROTEIN"/>
    <property type="match status" value="1"/>
</dbReference>
<feature type="region of interest" description="Disordered" evidence="11">
    <location>
        <begin position="1"/>
        <end position="43"/>
    </location>
</feature>
<dbReference type="STRING" id="136037.A0A067QSM4"/>
<evidence type="ECO:0000259" key="12">
    <source>
        <dbReference type="PROSITE" id="PS50067"/>
    </source>
</evidence>
<dbReference type="InterPro" id="IPR027417">
    <property type="entry name" value="P-loop_NTPase"/>
</dbReference>
<dbReference type="PANTHER" id="PTHR47968">
    <property type="entry name" value="CENTROMERE PROTEIN E"/>
    <property type="match status" value="1"/>
</dbReference>
<keyword evidence="14" id="KW-1185">Reference proteome</keyword>
<evidence type="ECO:0000256" key="6">
    <source>
        <dbReference type="ARBA" id="ARBA00023175"/>
    </source>
</evidence>
<keyword evidence="3 9" id="KW-0547">Nucleotide-binding</keyword>
<dbReference type="SMART" id="SM00129">
    <property type="entry name" value="KISc"/>
    <property type="match status" value="1"/>
</dbReference>
<dbReference type="InterPro" id="IPR036961">
    <property type="entry name" value="Kinesin_motor_dom_sf"/>
</dbReference>
<dbReference type="GO" id="GO:0005874">
    <property type="term" value="C:microtubule"/>
    <property type="evidence" value="ECO:0007669"/>
    <property type="project" value="UniProtKB-KW"/>
</dbReference>
<dbReference type="InterPro" id="IPR027640">
    <property type="entry name" value="Kinesin-like_fam"/>
</dbReference>
<keyword evidence="7" id="KW-0206">Cytoskeleton</keyword>
<sequence>MKMVLNKRDLERAFSPIKHRKSGGRRSLNKSHKGGNSVNETSSSMRVYVRIRPQNPKEIENNTRSIIQVVDENVLIFDSKEETEPFFFHGSKQNCRDLQKKQNKELNFGFDRVFGCNSSNEAVFEVSTKDIVKSLLDGFNCSVFAYGATGAGKTYTMLGSNTVPGITYLTIVELYKQMEILSSEKEFNLGVSHLEVYNENVQDLIQPSGPLHLREDSNYGVRIPGLSLHRITNADELFALMAKGNKNRTQHPTDSNAESSRSHSVFQLYIRMTNKLDRNLKIMKLSMIDLAGSERGSATGCKGMRFTEGSNINKSLLALGNCINSLAGGLKHIPYRDSKLTRLLKDSLGGNCQTVMIANVSPSSNSYEDTYNTLKYATRAKKIKQMIKKNIVSVQLNAAQYSKVVESLTAENEELKLKLRTYEAQNACQKSTTMSTVQSNHKEKLSAPYQELEAMNTEISKLVKEIKLLNWRNHVKQKIADRLPCLSINNIQLDKRLNRIKTSMRQLQGRESSFKQKLRETIIRRNDHFERINSLIKTLDQDGTNTELNQHIAILHLQLELHEKDVQLGHYQQLLSMQQNELQSEDLIVKEMCNTLKQYHFLLQGNNITTEEMASHYDELVHKLEGFKHISWKKDQETNVNSNFTFSFAEMLRENLCSEGIIRVETANKPPANITVTGSVTDCTGQDGLSLSTVLTALPDNELSESESEAGDNGQCGERSDALRSTSLGVSLSANETEAGAEGKRDVKSNSRVILETVNEDGHQLPVSQTSLSENTEESEIQKVRDKTMECCGILKEINLPVDSMRDVVAECSVTPLKVHCDTAVQNGCSTNCSLLNSTFLLPKSSPSHVQVKSPRKLAEGNSTQSKKQITVNVLDSSKKRNGSTDLKRRLCNKENRVAGMKAKQSAVYRGAGHDSGKDHTFTVPVLPQLRTSKPSTPKLTPISKHCRPVTNQVSGKVAYMKQRNQLNRAHPYIAN</sequence>
<comment type="similarity">
    <text evidence="8">Belongs to the TRAFAC class myosin-kinesin ATPase superfamily. Kinesin family. KIN-8 subfamily.</text>
</comment>
<evidence type="ECO:0000256" key="3">
    <source>
        <dbReference type="ARBA" id="ARBA00022741"/>
    </source>
</evidence>
<dbReference type="FunCoup" id="A0A067QSM4">
    <property type="interactions" value="465"/>
</dbReference>
<dbReference type="GO" id="GO:0008017">
    <property type="term" value="F:microtubule binding"/>
    <property type="evidence" value="ECO:0007669"/>
    <property type="project" value="InterPro"/>
</dbReference>
<accession>A0A067QSM4</accession>
<keyword evidence="4 9" id="KW-0067">ATP-binding</keyword>
<keyword evidence="6 9" id="KW-0505">Motor protein</keyword>
<dbReference type="EMBL" id="KK853606">
    <property type="protein sequence ID" value="KDR06177.1"/>
    <property type="molecule type" value="Genomic_DNA"/>
</dbReference>
<feature type="region of interest" description="Disordered" evidence="11">
    <location>
        <begin position="845"/>
        <end position="868"/>
    </location>
</feature>
<feature type="compositionally biased region" description="Polar residues" evidence="11">
    <location>
        <begin position="34"/>
        <end position="43"/>
    </location>
</feature>
<reference evidence="13 14" key="1">
    <citation type="journal article" date="2014" name="Nat. Commun.">
        <title>Molecular traces of alternative social organization in a termite genome.</title>
        <authorList>
            <person name="Terrapon N."/>
            <person name="Li C."/>
            <person name="Robertson H.M."/>
            <person name="Ji L."/>
            <person name="Meng X."/>
            <person name="Booth W."/>
            <person name="Chen Z."/>
            <person name="Childers C.P."/>
            <person name="Glastad K.M."/>
            <person name="Gokhale K."/>
            <person name="Gowin J."/>
            <person name="Gronenberg W."/>
            <person name="Hermansen R.A."/>
            <person name="Hu H."/>
            <person name="Hunt B.G."/>
            <person name="Huylmans A.K."/>
            <person name="Khalil S.M."/>
            <person name="Mitchell R.D."/>
            <person name="Munoz-Torres M.C."/>
            <person name="Mustard J.A."/>
            <person name="Pan H."/>
            <person name="Reese J.T."/>
            <person name="Scharf M.E."/>
            <person name="Sun F."/>
            <person name="Vogel H."/>
            <person name="Xiao J."/>
            <person name="Yang W."/>
            <person name="Yang Z."/>
            <person name="Yang Z."/>
            <person name="Zhou J."/>
            <person name="Zhu J."/>
            <person name="Brent C.S."/>
            <person name="Elsik C.G."/>
            <person name="Goodisman M.A."/>
            <person name="Liberles D.A."/>
            <person name="Roe R.M."/>
            <person name="Vargo E.L."/>
            <person name="Vilcinskas A."/>
            <person name="Wang J."/>
            <person name="Bornberg-Bauer E."/>
            <person name="Korb J."/>
            <person name="Zhang G."/>
            <person name="Liebig J."/>
        </authorList>
    </citation>
    <scope>NUCLEOTIDE SEQUENCE [LARGE SCALE GENOMIC DNA]</scope>
    <source>
        <tissue evidence="13">Whole organism</tissue>
    </source>
</reference>
<organism evidence="13 14">
    <name type="scientific">Zootermopsis nevadensis</name>
    <name type="common">Dampwood termite</name>
    <dbReference type="NCBI Taxonomy" id="136037"/>
    <lineage>
        <taxon>Eukaryota</taxon>
        <taxon>Metazoa</taxon>
        <taxon>Ecdysozoa</taxon>
        <taxon>Arthropoda</taxon>
        <taxon>Hexapoda</taxon>
        <taxon>Insecta</taxon>
        <taxon>Pterygota</taxon>
        <taxon>Neoptera</taxon>
        <taxon>Polyneoptera</taxon>
        <taxon>Dictyoptera</taxon>
        <taxon>Blattodea</taxon>
        <taxon>Blattoidea</taxon>
        <taxon>Termitoidae</taxon>
        <taxon>Termopsidae</taxon>
        <taxon>Zootermopsis</taxon>
    </lineage>
</organism>
<dbReference type="GO" id="GO:0005524">
    <property type="term" value="F:ATP binding"/>
    <property type="evidence" value="ECO:0007669"/>
    <property type="project" value="UniProtKB-UniRule"/>
</dbReference>
<dbReference type="FunFam" id="3.40.850.10:FF:000054">
    <property type="entry name" value="Kinesin-like protein"/>
    <property type="match status" value="1"/>
</dbReference>
<feature type="region of interest" description="Disordered" evidence="11">
    <location>
        <begin position="728"/>
        <end position="750"/>
    </location>
</feature>
<evidence type="ECO:0000256" key="11">
    <source>
        <dbReference type="SAM" id="MobiDB-lite"/>
    </source>
</evidence>
<evidence type="ECO:0000256" key="7">
    <source>
        <dbReference type="ARBA" id="ARBA00023212"/>
    </source>
</evidence>
<dbReference type="GO" id="GO:0003777">
    <property type="term" value="F:microtubule motor activity"/>
    <property type="evidence" value="ECO:0007669"/>
    <property type="project" value="InterPro"/>
</dbReference>
<dbReference type="Gene3D" id="3.40.850.10">
    <property type="entry name" value="Kinesin motor domain"/>
    <property type="match status" value="1"/>
</dbReference>
<evidence type="ECO:0000256" key="5">
    <source>
        <dbReference type="ARBA" id="ARBA00023054"/>
    </source>
</evidence>